<keyword evidence="3" id="KW-1185">Reference proteome</keyword>
<dbReference type="Proteomes" id="UP000647172">
    <property type="component" value="Unassembled WGS sequence"/>
</dbReference>
<dbReference type="InterPro" id="IPR036390">
    <property type="entry name" value="WH_DNA-bd_sf"/>
</dbReference>
<organism evidence="2 3">
    <name type="scientific">Actinoplanes nipponensis</name>
    <dbReference type="NCBI Taxonomy" id="135950"/>
    <lineage>
        <taxon>Bacteria</taxon>
        <taxon>Bacillati</taxon>
        <taxon>Actinomycetota</taxon>
        <taxon>Actinomycetes</taxon>
        <taxon>Micromonosporales</taxon>
        <taxon>Micromonosporaceae</taxon>
        <taxon>Actinoplanes</taxon>
    </lineage>
</organism>
<dbReference type="Gene3D" id="1.10.10.10">
    <property type="entry name" value="Winged helix-like DNA-binding domain superfamily/Winged helix DNA-binding domain"/>
    <property type="match status" value="1"/>
</dbReference>
<evidence type="ECO:0000313" key="2">
    <source>
        <dbReference type="EMBL" id="GIE51907.1"/>
    </source>
</evidence>
<gene>
    <name evidence="2" type="ORF">Ani05nite_54410</name>
</gene>
<feature type="domain" description="NrtR DNA-binding winged helix" evidence="1">
    <location>
        <begin position="71"/>
        <end position="106"/>
    </location>
</feature>
<dbReference type="Gene3D" id="3.90.79.10">
    <property type="entry name" value="Nucleoside Triphosphate Pyrophosphohydrolase"/>
    <property type="match status" value="1"/>
</dbReference>
<evidence type="ECO:0000259" key="1">
    <source>
        <dbReference type="Pfam" id="PF21906"/>
    </source>
</evidence>
<dbReference type="InterPro" id="IPR054105">
    <property type="entry name" value="WHD_NrtR"/>
</dbReference>
<dbReference type="AlphaFoldDB" id="A0A919MPC5"/>
<sequence length="132" mass="14291">MDGGRLHLEQLGAYGEPDRDPRGRVVSVAFFGVSPAVPPTAGSDAMAAAWRPVDEVRGRLEYTTLATLFCGQTFTLDDLRRVYEAVWGQRLDPGAFAREVARSEGFEQSAALLAAGDAGLLRRPILRMALAE</sequence>
<protein>
    <recommendedName>
        <fullName evidence="1">NrtR DNA-binding winged helix domain-containing protein</fullName>
    </recommendedName>
</protein>
<dbReference type="EMBL" id="BOMQ01000063">
    <property type="protein sequence ID" value="GIE51907.1"/>
    <property type="molecule type" value="Genomic_DNA"/>
</dbReference>
<name>A0A919MPC5_9ACTN</name>
<evidence type="ECO:0000313" key="3">
    <source>
        <dbReference type="Proteomes" id="UP000647172"/>
    </source>
</evidence>
<dbReference type="InterPro" id="IPR036388">
    <property type="entry name" value="WH-like_DNA-bd_sf"/>
</dbReference>
<accession>A0A919MPC5</accession>
<dbReference type="Pfam" id="PF21906">
    <property type="entry name" value="WHD_NrtR"/>
    <property type="match status" value="1"/>
</dbReference>
<dbReference type="SUPFAM" id="SSF46785">
    <property type="entry name" value="Winged helix' DNA-binding domain"/>
    <property type="match status" value="1"/>
</dbReference>
<proteinExistence type="predicted"/>
<dbReference type="SUPFAM" id="SSF55811">
    <property type="entry name" value="Nudix"/>
    <property type="match status" value="1"/>
</dbReference>
<comment type="caution">
    <text evidence="2">The sequence shown here is derived from an EMBL/GenBank/DDBJ whole genome shotgun (WGS) entry which is preliminary data.</text>
</comment>
<dbReference type="InterPro" id="IPR015797">
    <property type="entry name" value="NUDIX_hydrolase-like_dom_sf"/>
</dbReference>
<reference evidence="2" key="1">
    <citation type="submission" date="2021-01" db="EMBL/GenBank/DDBJ databases">
        <title>Whole genome shotgun sequence of Actinoplanes nipponensis NBRC 14063.</title>
        <authorList>
            <person name="Komaki H."/>
            <person name="Tamura T."/>
        </authorList>
    </citation>
    <scope>NUCLEOTIDE SEQUENCE</scope>
    <source>
        <strain evidence="2">NBRC 14063</strain>
    </source>
</reference>